<dbReference type="HOGENOM" id="CLU_1609636_0_0_11"/>
<reference evidence="3" key="1">
    <citation type="journal article" date="2007" name="Proc. Natl. Acad. Sci. U.S.A.">
        <title>Genome sequencing reveals complex secondary metabolome in the marine actinomycete Salinispora tropica.</title>
        <authorList>
            <person name="Udwary D.W."/>
            <person name="Zeigler L."/>
            <person name="Asolkar R.N."/>
            <person name="Singan V."/>
            <person name="Lapidus A."/>
            <person name="Fenical W."/>
            <person name="Jensen P.R."/>
            <person name="Moore B.S."/>
        </authorList>
    </citation>
    <scope>NUCLEOTIDE SEQUENCE [LARGE SCALE GENOMIC DNA]</scope>
    <source>
        <strain evidence="3">ATCC BAA-916 / DSM 44818 / CNB-440</strain>
    </source>
</reference>
<dbReference type="EMBL" id="CP000667">
    <property type="protein sequence ID" value="ABP55660.1"/>
    <property type="molecule type" value="Genomic_DNA"/>
</dbReference>
<dbReference type="Proteomes" id="UP000000235">
    <property type="component" value="Chromosome"/>
</dbReference>
<evidence type="ECO:0000256" key="1">
    <source>
        <dbReference type="SAM" id="MobiDB-lite"/>
    </source>
</evidence>
<evidence type="ECO:0000313" key="2">
    <source>
        <dbReference type="EMBL" id="ABP55660.1"/>
    </source>
</evidence>
<keyword evidence="3" id="KW-1185">Reference proteome</keyword>
<dbReference type="KEGG" id="stp:Strop_3226"/>
<feature type="region of interest" description="Disordered" evidence="1">
    <location>
        <begin position="1"/>
        <end position="165"/>
    </location>
</feature>
<organism evidence="2 3">
    <name type="scientific">Salinispora tropica (strain ATCC BAA-916 / DSM 44818 / JCM 13857 / NBRC 105044 / CNB-440)</name>
    <dbReference type="NCBI Taxonomy" id="369723"/>
    <lineage>
        <taxon>Bacteria</taxon>
        <taxon>Bacillati</taxon>
        <taxon>Actinomycetota</taxon>
        <taxon>Actinomycetes</taxon>
        <taxon>Micromonosporales</taxon>
        <taxon>Micromonosporaceae</taxon>
        <taxon>Salinispora</taxon>
    </lineage>
</organism>
<sequence length="165" mass="17469">MSVDARRPPAGPGRRRAQKSPSHRRGRRAVARSAHQHGPVSSRKTPAMPRSVPADNRERARGHPGPVTPGPLAGAPLGPARRVRRSACCQSADYPPGRPPGPGRSRQPAPRRVAARWRPGPPAPSGGRAATATPPAGRRSGPDCRTSRRRSSGCRHRAAGSTRES</sequence>
<feature type="compositionally biased region" description="Basic residues" evidence="1">
    <location>
        <begin position="147"/>
        <end position="158"/>
    </location>
</feature>
<protein>
    <submittedName>
        <fullName evidence="2">Uncharacterized protein</fullName>
    </submittedName>
</protein>
<evidence type="ECO:0000313" key="3">
    <source>
        <dbReference type="Proteomes" id="UP000000235"/>
    </source>
</evidence>
<feature type="compositionally biased region" description="Low complexity" evidence="1">
    <location>
        <begin position="70"/>
        <end position="80"/>
    </location>
</feature>
<feature type="compositionally biased region" description="Low complexity" evidence="1">
    <location>
        <begin position="103"/>
        <end position="118"/>
    </location>
</feature>
<dbReference type="AlphaFoldDB" id="A4X9S9"/>
<feature type="compositionally biased region" description="Basic residues" evidence="1">
    <location>
        <begin position="13"/>
        <end position="30"/>
    </location>
</feature>
<gene>
    <name evidence="2" type="ordered locus">Strop_3226</name>
</gene>
<accession>A4X9S9</accession>
<proteinExistence type="predicted"/>
<feature type="compositionally biased region" description="Low complexity" evidence="1">
    <location>
        <begin position="125"/>
        <end position="139"/>
    </location>
</feature>
<name>A4X9S9_SALTO</name>